<accession>A0A8J2VPZ3</accession>
<name>A0A8J2VPZ3_9NEOP</name>
<evidence type="ECO:0000313" key="2">
    <source>
        <dbReference type="Proteomes" id="UP000789524"/>
    </source>
</evidence>
<reference evidence="1" key="1">
    <citation type="submission" date="2021-09" db="EMBL/GenBank/DDBJ databases">
        <authorList>
            <person name="Martin H S."/>
        </authorList>
    </citation>
    <scope>NUCLEOTIDE SEQUENCE</scope>
</reference>
<organism evidence="1 2">
    <name type="scientific">Danaus chrysippus</name>
    <name type="common">African queen</name>
    <dbReference type="NCBI Taxonomy" id="151541"/>
    <lineage>
        <taxon>Eukaryota</taxon>
        <taxon>Metazoa</taxon>
        <taxon>Ecdysozoa</taxon>
        <taxon>Arthropoda</taxon>
        <taxon>Hexapoda</taxon>
        <taxon>Insecta</taxon>
        <taxon>Pterygota</taxon>
        <taxon>Neoptera</taxon>
        <taxon>Endopterygota</taxon>
        <taxon>Lepidoptera</taxon>
        <taxon>Glossata</taxon>
        <taxon>Ditrysia</taxon>
        <taxon>Papilionoidea</taxon>
        <taxon>Nymphalidae</taxon>
        <taxon>Danainae</taxon>
        <taxon>Danaini</taxon>
        <taxon>Danaina</taxon>
        <taxon>Danaus</taxon>
        <taxon>Anosia</taxon>
    </lineage>
</organism>
<comment type="caution">
    <text evidence="1">The sequence shown here is derived from an EMBL/GenBank/DDBJ whole genome shotgun (WGS) entry which is preliminary data.</text>
</comment>
<dbReference type="AlphaFoldDB" id="A0A8J2VPZ3"/>
<protein>
    <submittedName>
        <fullName evidence="1">(African queen) hypothetical protein</fullName>
    </submittedName>
</protein>
<dbReference type="Proteomes" id="UP000789524">
    <property type="component" value="Unassembled WGS sequence"/>
</dbReference>
<sequence length="77" mass="8756">MMVPKAHLLDVRSIIAAISSIRHQLQKTFPSIELYSTNNTTRSRICDSAAQAILDKFRCKLFSVRVQPDVSICFQMD</sequence>
<dbReference type="EMBL" id="CAKASE010000043">
    <property type="protein sequence ID" value="CAG9559341.1"/>
    <property type="molecule type" value="Genomic_DNA"/>
</dbReference>
<evidence type="ECO:0000313" key="1">
    <source>
        <dbReference type="EMBL" id="CAG9559341.1"/>
    </source>
</evidence>
<proteinExistence type="predicted"/>
<gene>
    <name evidence="1" type="ORF">DCHRY22_LOCUS1220</name>
</gene>
<keyword evidence="2" id="KW-1185">Reference proteome</keyword>